<evidence type="ECO:0000256" key="1">
    <source>
        <dbReference type="SAM" id="MobiDB-lite"/>
    </source>
</evidence>
<name>A0A6C0IH46_9ZZZZ</name>
<feature type="compositionally biased region" description="Low complexity" evidence="1">
    <location>
        <begin position="1"/>
        <end position="19"/>
    </location>
</feature>
<feature type="compositionally biased region" description="Basic residues" evidence="1">
    <location>
        <begin position="92"/>
        <end position="117"/>
    </location>
</feature>
<feature type="region of interest" description="Disordered" evidence="1">
    <location>
        <begin position="1"/>
        <end position="60"/>
    </location>
</feature>
<reference evidence="2" key="1">
    <citation type="journal article" date="2020" name="Nature">
        <title>Giant virus diversity and host interactions through global metagenomics.</title>
        <authorList>
            <person name="Schulz F."/>
            <person name="Roux S."/>
            <person name="Paez-Espino D."/>
            <person name="Jungbluth S."/>
            <person name="Walsh D.A."/>
            <person name="Denef V.J."/>
            <person name="McMahon K.D."/>
            <person name="Konstantinidis K.T."/>
            <person name="Eloe-Fadrosh E.A."/>
            <person name="Kyrpides N.C."/>
            <person name="Woyke T."/>
        </authorList>
    </citation>
    <scope>NUCLEOTIDE SEQUENCE</scope>
    <source>
        <strain evidence="2">GVMAG-M-3300023184-88</strain>
    </source>
</reference>
<feature type="region of interest" description="Disordered" evidence="1">
    <location>
        <begin position="91"/>
        <end position="117"/>
    </location>
</feature>
<protein>
    <submittedName>
        <fullName evidence="2">Uncharacterized protein</fullName>
    </submittedName>
</protein>
<accession>A0A6C0IH46</accession>
<sequence length="117" mass="13476">MSQATQQNATQANAQNATQPEEYVMEETPAPKPRFIPGAPQGRTYHRTSGHWSKNAAGNPIWIPSSPIVTGYKQMKSLRSMRRLPPTFSIRKASKRRSHHRNIKRRRTFKKINPNRK</sequence>
<organism evidence="2">
    <name type="scientific">viral metagenome</name>
    <dbReference type="NCBI Taxonomy" id="1070528"/>
    <lineage>
        <taxon>unclassified sequences</taxon>
        <taxon>metagenomes</taxon>
        <taxon>organismal metagenomes</taxon>
    </lineage>
</organism>
<evidence type="ECO:0000313" key="2">
    <source>
        <dbReference type="EMBL" id="QHT92518.1"/>
    </source>
</evidence>
<dbReference type="AlphaFoldDB" id="A0A6C0IH46"/>
<dbReference type="EMBL" id="MN740187">
    <property type="protein sequence ID" value="QHT92518.1"/>
    <property type="molecule type" value="Genomic_DNA"/>
</dbReference>
<proteinExistence type="predicted"/>